<protein>
    <recommendedName>
        <fullName evidence="9">Phosphoheptose isomerase</fullName>
        <ecNumber evidence="9">5.3.1.28</ecNumber>
    </recommendedName>
    <alternativeName>
        <fullName evidence="9">Sedoheptulose 7-phosphate isomerase</fullName>
    </alternativeName>
</protein>
<feature type="binding site" evidence="9">
    <location>
        <position position="123"/>
    </location>
    <ligand>
        <name>substrate</name>
    </ligand>
</feature>
<dbReference type="STRING" id="644282.Deba_0811"/>
<organism evidence="11 12">
    <name type="scientific">Desulfarculus baarsii (strain ATCC 33931 / DSM 2075 / LMG 7858 / VKM B-1802 / 2st14)</name>
    <dbReference type="NCBI Taxonomy" id="644282"/>
    <lineage>
        <taxon>Bacteria</taxon>
        <taxon>Pseudomonadati</taxon>
        <taxon>Thermodesulfobacteriota</taxon>
        <taxon>Desulfarculia</taxon>
        <taxon>Desulfarculales</taxon>
        <taxon>Desulfarculaceae</taxon>
        <taxon>Desulfarculus</taxon>
    </lineage>
</organism>
<comment type="function">
    <text evidence="9">Catalyzes the isomerization of sedoheptulose 7-phosphate in D-glycero-D-manno-heptose 7-phosphate.</text>
</comment>
<dbReference type="GO" id="GO:2001061">
    <property type="term" value="P:D-glycero-D-manno-heptose 7-phosphate biosynthetic process"/>
    <property type="evidence" value="ECO:0007669"/>
    <property type="project" value="UniProtKB-UniPathway"/>
</dbReference>
<dbReference type="InterPro" id="IPR046348">
    <property type="entry name" value="SIS_dom_sf"/>
</dbReference>
<dbReference type="SUPFAM" id="SSF53697">
    <property type="entry name" value="SIS domain"/>
    <property type="match status" value="1"/>
</dbReference>
<dbReference type="InterPro" id="IPR035461">
    <property type="entry name" value="GmhA/DiaA"/>
</dbReference>
<dbReference type="Gene3D" id="3.40.50.10490">
    <property type="entry name" value="Glucose-6-phosphate isomerase like protein, domain 1"/>
    <property type="match status" value="1"/>
</dbReference>
<evidence type="ECO:0000313" key="11">
    <source>
        <dbReference type="EMBL" id="ADK84182.1"/>
    </source>
</evidence>
<dbReference type="KEGG" id="dbr:Deba_0811"/>
<dbReference type="RefSeq" id="WP_013257637.1">
    <property type="nucleotide sequence ID" value="NC_014365.1"/>
</dbReference>
<evidence type="ECO:0000256" key="1">
    <source>
        <dbReference type="ARBA" id="ARBA00000348"/>
    </source>
</evidence>
<dbReference type="InterPro" id="IPR001347">
    <property type="entry name" value="SIS_dom"/>
</dbReference>
<evidence type="ECO:0000256" key="5">
    <source>
        <dbReference type="ARBA" id="ARBA00022723"/>
    </source>
</evidence>
<proteinExistence type="inferred from homology"/>
<dbReference type="EMBL" id="CP002085">
    <property type="protein sequence ID" value="ADK84182.1"/>
    <property type="molecule type" value="Genomic_DNA"/>
</dbReference>
<dbReference type="GO" id="GO:0008968">
    <property type="term" value="F:D-sedoheptulose 7-phosphate isomerase activity"/>
    <property type="evidence" value="ECO:0007669"/>
    <property type="project" value="UniProtKB-UniRule"/>
</dbReference>
<evidence type="ECO:0000256" key="9">
    <source>
        <dbReference type="HAMAP-Rule" id="MF_00067"/>
    </source>
</evidence>
<dbReference type="AlphaFoldDB" id="E1QF46"/>
<evidence type="ECO:0000313" key="12">
    <source>
        <dbReference type="Proteomes" id="UP000009047"/>
    </source>
</evidence>
<dbReference type="HOGENOM" id="CLU_080999_4_0_7"/>
<dbReference type="Proteomes" id="UP000009047">
    <property type="component" value="Chromosome"/>
</dbReference>
<dbReference type="eggNOG" id="COG0279">
    <property type="taxonomic scope" value="Bacteria"/>
</dbReference>
<keyword evidence="8 9" id="KW-0119">Carbohydrate metabolism</keyword>
<dbReference type="CDD" id="cd05006">
    <property type="entry name" value="SIS_GmhA"/>
    <property type="match status" value="1"/>
</dbReference>
<feature type="binding site" evidence="9">
    <location>
        <position position="63"/>
    </location>
    <ligand>
        <name>Zn(2+)</name>
        <dbReference type="ChEBI" id="CHEBI:29105"/>
    </ligand>
</feature>
<keyword evidence="7 9" id="KW-0413">Isomerase</keyword>
<comment type="cofactor">
    <cofactor evidence="9">
        <name>Zn(2+)</name>
        <dbReference type="ChEBI" id="CHEBI:29105"/>
    </cofactor>
    <text evidence="9">Binds 1 zinc ion per subunit.</text>
</comment>
<sequence length="193" mass="19739">MMQAVAAAGVQKTIAAMEQLLASGLGAVTTAAAAIAKAFSDDKKMLCFGNGGSAADAQHLAAEMVNRFMLERPSLPCLALTTDASVLTSIANDYAFGEIFSKQIKALGAAGDVALGISTSGNSPNVLEGLRVAQQRGLLTIGLTGRGGGAMAALCDILVAAPTDETPRIQEVHAVVIHLICELVDLTLFGRAK</sequence>
<dbReference type="GO" id="GO:0008270">
    <property type="term" value="F:zinc ion binding"/>
    <property type="evidence" value="ECO:0007669"/>
    <property type="project" value="UniProtKB-UniRule"/>
</dbReference>
<feature type="binding site" evidence="9">
    <location>
        <position position="59"/>
    </location>
    <ligand>
        <name>Zn(2+)</name>
        <dbReference type="ChEBI" id="CHEBI:29105"/>
    </ligand>
</feature>
<keyword evidence="12" id="KW-1185">Reference proteome</keyword>
<dbReference type="Pfam" id="PF13580">
    <property type="entry name" value="SIS_2"/>
    <property type="match status" value="1"/>
</dbReference>
<reference evidence="11 12" key="1">
    <citation type="journal article" date="2010" name="Stand. Genomic Sci.">
        <title>Complete genome sequence of Desulfarculus baarsii type strain (2st14).</title>
        <authorList>
            <person name="Sun H."/>
            <person name="Spring S."/>
            <person name="Lapidus A."/>
            <person name="Davenport K."/>
            <person name="Del Rio T.G."/>
            <person name="Tice H."/>
            <person name="Nolan M."/>
            <person name="Copeland A."/>
            <person name="Cheng J.F."/>
            <person name="Lucas S."/>
            <person name="Tapia R."/>
            <person name="Goodwin L."/>
            <person name="Pitluck S."/>
            <person name="Ivanova N."/>
            <person name="Pagani I."/>
            <person name="Mavromatis K."/>
            <person name="Ovchinnikova G."/>
            <person name="Pati A."/>
            <person name="Chen A."/>
            <person name="Palaniappan K."/>
            <person name="Hauser L."/>
            <person name="Chang Y.J."/>
            <person name="Jeffries C.D."/>
            <person name="Detter J.C."/>
            <person name="Han C."/>
            <person name="Rohde M."/>
            <person name="Brambilla E."/>
            <person name="Goker M."/>
            <person name="Woyke T."/>
            <person name="Bristow J."/>
            <person name="Eisen J.A."/>
            <person name="Markowitz V."/>
            <person name="Hugenholtz P."/>
            <person name="Kyrpides N.C."/>
            <person name="Klenk H.P."/>
            <person name="Land M."/>
        </authorList>
    </citation>
    <scope>NUCLEOTIDE SEQUENCE [LARGE SCALE GENOMIC DNA]</scope>
    <source>
        <strain evidence="12">ATCC 33931 / DSM 2075 / LMG 7858 / VKM B-1802 / 2st14</strain>
    </source>
</reference>
<dbReference type="GO" id="GO:0097367">
    <property type="term" value="F:carbohydrate derivative binding"/>
    <property type="evidence" value="ECO:0007669"/>
    <property type="project" value="InterPro"/>
</dbReference>
<feature type="binding site" evidence="9">
    <location>
        <begin position="50"/>
        <end position="52"/>
    </location>
    <ligand>
        <name>substrate</name>
    </ligand>
</feature>
<gene>
    <name evidence="9" type="primary">gmhA</name>
    <name evidence="11" type="ordered locus">Deba_0811</name>
</gene>
<dbReference type="GO" id="GO:0005737">
    <property type="term" value="C:cytoplasm"/>
    <property type="evidence" value="ECO:0007669"/>
    <property type="project" value="UniProtKB-SubCell"/>
</dbReference>
<evidence type="ECO:0000259" key="10">
    <source>
        <dbReference type="PROSITE" id="PS51464"/>
    </source>
</evidence>
<comment type="pathway">
    <text evidence="9">Carbohydrate biosynthesis; D-glycero-D-manno-heptose 7-phosphate biosynthesis; D-glycero-alpha-D-manno-heptose 7-phosphate and D-glycero-beta-D-manno-heptose 7-phosphate from sedoheptulose 7-phosphate: step 1/1.</text>
</comment>
<keyword evidence="4 9" id="KW-0963">Cytoplasm</keyword>
<evidence type="ECO:0000256" key="2">
    <source>
        <dbReference type="ARBA" id="ARBA00004496"/>
    </source>
</evidence>
<feature type="binding site" evidence="9">
    <location>
        <position position="63"/>
    </location>
    <ligand>
        <name>substrate</name>
    </ligand>
</feature>
<comment type="similarity">
    <text evidence="3 9">Belongs to the SIS family. GmhA subfamily.</text>
</comment>
<feature type="binding site" evidence="9">
    <location>
        <position position="178"/>
    </location>
    <ligand>
        <name>Zn(2+)</name>
        <dbReference type="ChEBI" id="CHEBI:29105"/>
    </ligand>
</feature>
<dbReference type="HAMAP" id="MF_00067">
    <property type="entry name" value="GmhA"/>
    <property type="match status" value="1"/>
</dbReference>
<dbReference type="PROSITE" id="PS51464">
    <property type="entry name" value="SIS"/>
    <property type="match status" value="1"/>
</dbReference>
<keyword evidence="6 9" id="KW-0862">Zinc</keyword>
<evidence type="ECO:0000256" key="4">
    <source>
        <dbReference type="ARBA" id="ARBA00022490"/>
    </source>
</evidence>
<dbReference type="PANTHER" id="PTHR30390">
    <property type="entry name" value="SEDOHEPTULOSE 7-PHOSPHATE ISOMERASE / DNAA INITIATOR-ASSOCIATING FACTOR FOR REPLICATION INITIATION"/>
    <property type="match status" value="1"/>
</dbReference>
<evidence type="ECO:0000256" key="6">
    <source>
        <dbReference type="ARBA" id="ARBA00022833"/>
    </source>
</evidence>
<accession>E1QF46</accession>
<feature type="binding site" evidence="9">
    <location>
        <position position="170"/>
    </location>
    <ligand>
        <name>substrate</name>
    </ligand>
</feature>
<dbReference type="OrthoDB" id="9810929at2"/>
<dbReference type="InterPro" id="IPR004515">
    <property type="entry name" value="Phosphoheptose_Isoase"/>
</dbReference>
<dbReference type="InterPro" id="IPR050099">
    <property type="entry name" value="SIS_GmhA/DiaA_subfam"/>
</dbReference>
<feature type="binding site" evidence="9">
    <location>
        <begin position="92"/>
        <end position="93"/>
    </location>
    <ligand>
        <name>substrate</name>
    </ligand>
</feature>
<evidence type="ECO:0000256" key="8">
    <source>
        <dbReference type="ARBA" id="ARBA00023277"/>
    </source>
</evidence>
<comment type="miscellaneous">
    <text evidence="9">The reaction produces a racemic mixture of D-glycero-alpha-D-manno-heptose 7-phosphate and D-glycero-beta-D-manno-heptose 7-phosphate.</text>
</comment>
<feature type="domain" description="SIS" evidence="10">
    <location>
        <begin position="35"/>
        <end position="193"/>
    </location>
</feature>
<evidence type="ECO:0000256" key="7">
    <source>
        <dbReference type="ARBA" id="ARBA00023235"/>
    </source>
</evidence>
<dbReference type="GO" id="GO:0005975">
    <property type="term" value="P:carbohydrate metabolic process"/>
    <property type="evidence" value="ECO:0007669"/>
    <property type="project" value="UniProtKB-UniRule"/>
</dbReference>
<evidence type="ECO:0000256" key="3">
    <source>
        <dbReference type="ARBA" id="ARBA00009894"/>
    </source>
</evidence>
<comment type="catalytic activity">
    <reaction evidence="1 9">
        <text>2 D-sedoheptulose 7-phosphate = D-glycero-alpha-D-manno-heptose 7-phosphate + D-glycero-beta-D-manno-heptose 7-phosphate</text>
        <dbReference type="Rhea" id="RHEA:27489"/>
        <dbReference type="ChEBI" id="CHEBI:57483"/>
        <dbReference type="ChEBI" id="CHEBI:60203"/>
        <dbReference type="ChEBI" id="CHEBI:60204"/>
        <dbReference type="EC" id="5.3.1.28"/>
    </reaction>
</comment>
<keyword evidence="5 9" id="KW-0479">Metal-binding</keyword>
<feature type="binding site" evidence="9">
    <location>
        <position position="170"/>
    </location>
    <ligand>
        <name>Zn(2+)</name>
        <dbReference type="ChEBI" id="CHEBI:29105"/>
    </ligand>
</feature>
<comment type="subcellular location">
    <subcellularLocation>
        <location evidence="2 9">Cytoplasm</location>
    </subcellularLocation>
</comment>
<dbReference type="PANTHER" id="PTHR30390:SF6">
    <property type="entry name" value="DNAA INITIATOR-ASSOCIATING PROTEIN DIAA"/>
    <property type="match status" value="1"/>
</dbReference>
<feature type="binding site" evidence="9">
    <location>
        <begin position="118"/>
        <end position="120"/>
    </location>
    <ligand>
        <name>substrate</name>
    </ligand>
</feature>
<name>E1QF46_DESB2</name>
<dbReference type="UniPathway" id="UPA00041">
    <property type="reaction ID" value="UER00436"/>
</dbReference>
<dbReference type="EC" id="5.3.1.28" evidence="9"/>